<dbReference type="Gene3D" id="3.40.50.2000">
    <property type="entry name" value="Glycogen Phosphorylase B"/>
    <property type="match status" value="2"/>
</dbReference>
<dbReference type="PANTHER" id="PTHR43685:SF2">
    <property type="entry name" value="GLYCOSYLTRANSFERASE 2-LIKE DOMAIN-CONTAINING PROTEIN"/>
    <property type="match status" value="1"/>
</dbReference>
<dbReference type="SUPFAM" id="SSF53756">
    <property type="entry name" value="UDP-Glycosyltransferase/glycogen phosphorylase"/>
    <property type="match status" value="1"/>
</dbReference>
<dbReference type="Proteomes" id="UP000249065">
    <property type="component" value="Unassembled WGS sequence"/>
</dbReference>
<comment type="caution">
    <text evidence="2">The sequence shown here is derived from an EMBL/GenBank/DDBJ whole genome shotgun (WGS) entry which is preliminary data.</text>
</comment>
<proteinExistence type="predicted"/>
<gene>
    <name evidence="2" type="ORF">DOO78_21485</name>
</gene>
<dbReference type="Pfam" id="PF00535">
    <property type="entry name" value="Glycos_transf_2"/>
    <property type="match status" value="1"/>
</dbReference>
<feature type="domain" description="Glycosyltransferase 2-like" evidence="1">
    <location>
        <begin position="28"/>
        <end position="148"/>
    </location>
</feature>
<dbReference type="CDD" id="cd00761">
    <property type="entry name" value="Glyco_tranf_GTA_type"/>
    <property type="match status" value="1"/>
</dbReference>
<dbReference type="Pfam" id="PF13692">
    <property type="entry name" value="Glyco_trans_1_4"/>
    <property type="match status" value="1"/>
</dbReference>
<dbReference type="Gene3D" id="3.90.550.10">
    <property type="entry name" value="Spore Coat Polysaccharide Biosynthesis Protein SpsA, Chain A"/>
    <property type="match status" value="1"/>
</dbReference>
<keyword evidence="3" id="KW-1185">Reference proteome</keyword>
<dbReference type="AlphaFoldDB" id="A0A327M402"/>
<dbReference type="EMBL" id="QLIX01000023">
    <property type="protein sequence ID" value="RAI56933.1"/>
    <property type="molecule type" value="Genomic_DNA"/>
</dbReference>
<dbReference type="OrthoDB" id="9790710at2"/>
<evidence type="ECO:0000313" key="3">
    <source>
        <dbReference type="Proteomes" id="UP000249065"/>
    </source>
</evidence>
<accession>A0A327M402</accession>
<dbReference type="PANTHER" id="PTHR43685">
    <property type="entry name" value="GLYCOSYLTRANSFERASE"/>
    <property type="match status" value="1"/>
</dbReference>
<sequence>MPEAPPGGPPVAAPRPAGADPAAIRIAIVIPAWNQPGLLAEAIASALAQQGAPPFALVVVEDGCPAAETAATVLHQAAAHPGRVFLLRQRNQGLSAARNAGIDFALAAFPACEALFFLDADNRLRPAFLARAWAALRAAPAAVGWLYPDIDGLGMGEGCACGGDFSLLQLLVQNYCEAGSLVRRAVFEAGLRFDTGTMRAGFEDWDFWLQAARASFRGQHLPEAGFLYRRRPESMLAAAERQREHLLRLLRERHAPLLRPRRLMALEAEEAPRFALLAADRPEVRLFLDPACPAPVEAMAFRHRLRQAAAAPGAVHAPAIALFADAAVVDRLQALGLLPMLLWWVERLLRGHEMVALELVGAAGAELALDRPQAPEDLAGAAVLALRTERLLQRADAPAGAARLDGPQDDAHPGLRLARLRLHLPGPVPAPGAAALRRLQAELAALAALQAAAGLAPAPWRPDWRTDWRGARSGMAAAARAGLGLGATLPLLPDPGRRDIAFLLPVFAFAGLEKVVLRQAAVLRRRGWRTHLVVAGAMRMAWAPEIADSFDTVSLFQGLGEDRLAHDAGYFGAPLSRMAEDPGAADVLGLLAQCHAVVNTHAAGCHALAAPLRALGVRLFGALHLVERTPWDEPLGNPHMLAAYEHAYDGVLVISEALRRWCLAQALPAQKLIPVPNAPGYPTTPARRQAALAARAGRDGRLRALFLGRLDAQKGIDRLAGIIAATAAPDIAWRVVGRAVLDGGAQPLLPVAPEAPVQAPAALDALYAWADLLVLPSRFEGVPLVILEAQRLGCAVLATDVGAVGEIVADGEDGILVPADLPEEAIIARFAEAIRHLAADRPMLRALGARAAARVAGLDWEASLQSFLARLDALVPPPAAAPLPTPAPDLARPPCPAVA</sequence>
<evidence type="ECO:0000259" key="1">
    <source>
        <dbReference type="Pfam" id="PF00535"/>
    </source>
</evidence>
<evidence type="ECO:0000313" key="2">
    <source>
        <dbReference type="EMBL" id="RAI56933.1"/>
    </source>
</evidence>
<name>A0A327M402_9PROT</name>
<protein>
    <recommendedName>
        <fullName evidence="1">Glycosyltransferase 2-like domain-containing protein</fullName>
    </recommendedName>
</protein>
<reference evidence="3" key="1">
    <citation type="submission" date="2018-06" db="EMBL/GenBank/DDBJ databases">
        <authorList>
            <person name="Khan S.A."/>
        </authorList>
    </citation>
    <scope>NUCLEOTIDE SEQUENCE [LARGE SCALE GENOMIC DNA]</scope>
    <source>
        <strain evidence="3">DB-1506</strain>
    </source>
</reference>
<dbReference type="InterPro" id="IPR001173">
    <property type="entry name" value="Glyco_trans_2-like"/>
</dbReference>
<organism evidence="2 3">
    <name type="scientific">Roseicella frigidaeris</name>
    <dbReference type="NCBI Taxonomy" id="2230885"/>
    <lineage>
        <taxon>Bacteria</taxon>
        <taxon>Pseudomonadati</taxon>
        <taxon>Pseudomonadota</taxon>
        <taxon>Alphaproteobacteria</taxon>
        <taxon>Acetobacterales</taxon>
        <taxon>Roseomonadaceae</taxon>
        <taxon>Roseicella</taxon>
    </lineage>
</organism>
<dbReference type="RefSeq" id="WP_111471934.1">
    <property type="nucleotide sequence ID" value="NZ_QLIX01000023.1"/>
</dbReference>
<dbReference type="InterPro" id="IPR029044">
    <property type="entry name" value="Nucleotide-diphossugar_trans"/>
</dbReference>
<dbReference type="InterPro" id="IPR050834">
    <property type="entry name" value="Glycosyltransf_2"/>
</dbReference>
<dbReference type="SUPFAM" id="SSF53448">
    <property type="entry name" value="Nucleotide-diphospho-sugar transferases"/>
    <property type="match status" value="1"/>
</dbReference>
<dbReference type="CDD" id="cd03801">
    <property type="entry name" value="GT4_PimA-like"/>
    <property type="match status" value="1"/>
</dbReference>